<name>A0A7I9VPQ3_9BACT</name>
<comment type="caution">
    <text evidence="1">The sequence shown here is derived from an EMBL/GenBank/DDBJ whole genome shotgun (WGS) entry which is preliminary data.</text>
</comment>
<organism evidence="1 2">
    <name type="scientific">Anaeromyxobacter diazotrophicus</name>
    <dbReference type="NCBI Taxonomy" id="2590199"/>
    <lineage>
        <taxon>Bacteria</taxon>
        <taxon>Pseudomonadati</taxon>
        <taxon>Myxococcota</taxon>
        <taxon>Myxococcia</taxon>
        <taxon>Myxococcales</taxon>
        <taxon>Cystobacterineae</taxon>
        <taxon>Anaeromyxobacteraceae</taxon>
        <taxon>Anaeromyxobacter</taxon>
    </lineage>
</organism>
<gene>
    <name evidence="1" type="ORF">AMYX_29590</name>
</gene>
<dbReference type="EMBL" id="BJTG01000007">
    <property type="protein sequence ID" value="GEJ58218.1"/>
    <property type="molecule type" value="Genomic_DNA"/>
</dbReference>
<dbReference type="RefSeq" id="WP_176066570.1">
    <property type="nucleotide sequence ID" value="NZ_BJTG01000007.1"/>
</dbReference>
<protein>
    <submittedName>
        <fullName evidence="1">Uncharacterized protein</fullName>
    </submittedName>
</protein>
<keyword evidence="2" id="KW-1185">Reference proteome</keyword>
<dbReference type="AlphaFoldDB" id="A0A7I9VPQ3"/>
<accession>A0A7I9VPQ3</accession>
<evidence type="ECO:0000313" key="2">
    <source>
        <dbReference type="Proteomes" id="UP000503640"/>
    </source>
</evidence>
<sequence>MLEPATQREQVTLAVLPQGASLAVVVPPGLVGVPIYRGPGWVDYLCGQCGTVLCHGVSRGMFVSLAFACRCGAVNALR</sequence>
<evidence type="ECO:0000313" key="1">
    <source>
        <dbReference type="EMBL" id="GEJ58218.1"/>
    </source>
</evidence>
<dbReference type="Proteomes" id="UP000503640">
    <property type="component" value="Unassembled WGS sequence"/>
</dbReference>
<reference evidence="2" key="1">
    <citation type="journal article" date="2020" name="Appl. Environ. Microbiol.">
        <title>Diazotrophic Anaeromyxobacter Isolates from Soils.</title>
        <authorList>
            <person name="Masuda Y."/>
            <person name="Yamanaka H."/>
            <person name="Xu Z.X."/>
            <person name="Shiratori Y."/>
            <person name="Aono T."/>
            <person name="Amachi S."/>
            <person name="Senoo K."/>
            <person name="Itoh H."/>
        </authorList>
    </citation>
    <scope>NUCLEOTIDE SEQUENCE [LARGE SCALE GENOMIC DNA]</scope>
    <source>
        <strain evidence="2">R267</strain>
    </source>
</reference>
<proteinExistence type="predicted"/>